<keyword evidence="14 19" id="KW-0697">Rotamase</keyword>
<keyword evidence="10" id="KW-0418">Kinase</keyword>
<keyword evidence="6" id="KW-0963">Cytoplasm</keyword>
<dbReference type="Pfam" id="PF00254">
    <property type="entry name" value="FKBP_C"/>
    <property type="match status" value="1"/>
</dbReference>
<dbReference type="InterPro" id="IPR010140">
    <property type="entry name" value="Histidinol_P_phosphatase_HisJ"/>
</dbReference>
<comment type="catalytic activity">
    <reaction evidence="1 19">
        <text>[protein]-peptidylproline (omega=180) = [protein]-peptidylproline (omega=0)</text>
        <dbReference type="Rhea" id="RHEA:16237"/>
        <dbReference type="Rhea" id="RHEA-COMP:10747"/>
        <dbReference type="Rhea" id="RHEA-COMP:10748"/>
        <dbReference type="ChEBI" id="CHEBI:83833"/>
        <dbReference type="ChEBI" id="CHEBI:83834"/>
        <dbReference type="EC" id="5.2.1.8"/>
    </reaction>
</comment>
<dbReference type="InterPro" id="IPR001179">
    <property type="entry name" value="PPIase_FKBP_dom"/>
</dbReference>
<evidence type="ECO:0000256" key="13">
    <source>
        <dbReference type="ARBA" id="ARBA00023102"/>
    </source>
</evidence>
<dbReference type="FunFam" id="3.20.20.140:FF:000059">
    <property type="entry name" value="Histidinol-phosphatase"/>
    <property type="match status" value="1"/>
</dbReference>
<evidence type="ECO:0000256" key="15">
    <source>
        <dbReference type="ARBA" id="ARBA00023235"/>
    </source>
</evidence>
<keyword evidence="13" id="KW-0368">Histidine biosynthesis</keyword>
<dbReference type="GO" id="GO:0000105">
    <property type="term" value="P:L-histidine biosynthetic process"/>
    <property type="evidence" value="ECO:0007669"/>
    <property type="project" value="UniProtKB-UniPathway"/>
</dbReference>
<dbReference type="PANTHER" id="PTHR21039:SF0">
    <property type="entry name" value="HISTIDINOL-PHOSPHATASE"/>
    <property type="match status" value="1"/>
</dbReference>
<keyword evidence="9" id="KW-0547">Nucleotide-binding</keyword>
<dbReference type="SUPFAM" id="SSF52540">
    <property type="entry name" value="P-loop containing nucleoside triphosphate hydrolases"/>
    <property type="match status" value="1"/>
</dbReference>
<accession>A0A8H7AKR5</accession>
<dbReference type="AlphaFoldDB" id="A0A8H7AKR5"/>
<evidence type="ECO:0000259" key="20">
    <source>
        <dbReference type="PROSITE" id="PS50059"/>
    </source>
</evidence>
<dbReference type="FunFam" id="3.10.50.40:FF:000006">
    <property type="entry name" value="Peptidyl-prolyl cis-trans isomerase"/>
    <property type="match status" value="1"/>
</dbReference>
<evidence type="ECO:0000256" key="6">
    <source>
        <dbReference type="ARBA" id="ARBA00022490"/>
    </source>
</evidence>
<evidence type="ECO:0000313" key="22">
    <source>
        <dbReference type="Proteomes" id="UP000606974"/>
    </source>
</evidence>
<dbReference type="GO" id="GO:0005524">
    <property type="term" value="F:ATP binding"/>
    <property type="evidence" value="ECO:0007669"/>
    <property type="project" value="UniProtKB-KW"/>
</dbReference>
<dbReference type="Gene3D" id="3.10.50.40">
    <property type="match status" value="1"/>
</dbReference>
<evidence type="ECO:0000313" key="21">
    <source>
        <dbReference type="EMBL" id="KAF7508762.1"/>
    </source>
</evidence>
<proteinExistence type="inferred from homology"/>
<dbReference type="SUPFAM" id="SSF54534">
    <property type="entry name" value="FKBP-like"/>
    <property type="match status" value="1"/>
</dbReference>
<comment type="similarity">
    <text evidence="18">Belongs to the GLYK kinase family.</text>
</comment>
<comment type="caution">
    <text evidence="21">The sequence shown here is derived from an EMBL/GenBank/DDBJ whole genome shotgun (WGS) entry which is preliminary data.</text>
</comment>
<gene>
    <name evidence="21" type="ORF">GJ744_008639</name>
</gene>
<evidence type="ECO:0000256" key="18">
    <source>
        <dbReference type="ARBA" id="ARBA00061312"/>
    </source>
</evidence>
<dbReference type="OrthoDB" id="5957391at2759"/>
<evidence type="ECO:0000256" key="1">
    <source>
        <dbReference type="ARBA" id="ARBA00000971"/>
    </source>
</evidence>
<evidence type="ECO:0000256" key="9">
    <source>
        <dbReference type="ARBA" id="ARBA00022741"/>
    </source>
</evidence>
<evidence type="ECO:0000256" key="14">
    <source>
        <dbReference type="ARBA" id="ARBA00023110"/>
    </source>
</evidence>
<evidence type="ECO:0000256" key="10">
    <source>
        <dbReference type="ARBA" id="ARBA00022777"/>
    </source>
</evidence>
<name>A0A8H7AKR5_9EURO</name>
<dbReference type="Pfam" id="PF02811">
    <property type="entry name" value="PHP"/>
    <property type="match status" value="1"/>
</dbReference>
<keyword evidence="8" id="KW-0808">Transferase</keyword>
<dbReference type="GO" id="GO:0016301">
    <property type="term" value="F:kinase activity"/>
    <property type="evidence" value="ECO:0007669"/>
    <property type="project" value="UniProtKB-KW"/>
</dbReference>
<comment type="similarity">
    <text evidence="5">Belongs to the PHP hydrolase family. HisK subfamily.</text>
</comment>
<dbReference type="InterPro" id="IPR046357">
    <property type="entry name" value="PPIase_dom_sf"/>
</dbReference>
<evidence type="ECO:0000256" key="5">
    <source>
        <dbReference type="ARBA" id="ARBA00009152"/>
    </source>
</evidence>
<evidence type="ECO:0000256" key="2">
    <source>
        <dbReference type="ARBA" id="ARBA00004123"/>
    </source>
</evidence>
<comment type="catalytic activity">
    <reaction evidence="17">
        <text>L-histidinol phosphate + H2O = L-histidinol + phosphate</text>
        <dbReference type="Rhea" id="RHEA:14465"/>
        <dbReference type="ChEBI" id="CHEBI:15377"/>
        <dbReference type="ChEBI" id="CHEBI:43474"/>
        <dbReference type="ChEBI" id="CHEBI:57699"/>
        <dbReference type="ChEBI" id="CHEBI:57980"/>
        <dbReference type="EC" id="3.1.3.15"/>
    </reaction>
</comment>
<dbReference type="EC" id="5.2.1.8" evidence="19"/>
<evidence type="ECO:0000256" key="12">
    <source>
        <dbReference type="ARBA" id="ARBA00022840"/>
    </source>
</evidence>
<evidence type="ECO:0000256" key="11">
    <source>
        <dbReference type="ARBA" id="ARBA00022801"/>
    </source>
</evidence>
<dbReference type="Gene3D" id="3.20.20.140">
    <property type="entry name" value="Metal-dependent hydrolases"/>
    <property type="match status" value="1"/>
</dbReference>
<evidence type="ECO:0000256" key="4">
    <source>
        <dbReference type="ARBA" id="ARBA00004970"/>
    </source>
</evidence>
<dbReference type="PANTHER" id="PTHR21039">
    <property type="entry name" value="HISTIDINOL PHOSPHATASE-RELATED"/>
    <property type="match status" value="1"/>
</dbReference>
<sequence length="717" mass="81079">MARIVDDKSQFCIPFIIERLQLHRLRNAKTENVPPFFLGVNGVQGAGKTVLVSIIQQALERPPHNLPTVVFSLDDLYLTHADQVNLAKTHPDNPLLQHRGQPSTHDIPLASSVFSSLRQNAPTRIPQYNKAAFGGQGDRLSEDQWLKVNFEGQNTVKIVIFEGWCVGFRSLSDCDLKQKWEHAMISREAGEYIGRLGFNTLGNVASINTALRAYEQITNNLDALVHIDAFDLQYVYKWRLEQEASLRTLGGSGMTDEEVKNFVDGYYPAYELFTDTLRAGIFEAGKEGFRHTTMPFSHHSHSGQFCPGHARNTLEEMVEAAVAQRMEVFALTEHMPRHDEDRYPEERDMGLVYEKSQVSHKAYFQEAIRLREKFKSKIRIVIGFESEWIRPGSLDLINISLQNNDVDFFIGSVHHVHTQPIDFDQAGYDAAREVAGGTDHQLFADYFDAQFIMLQAIKPPVVGHFDLIRLKSGDPERSFREWEGVWGRIVRNLQFIASYGGLLEINFASLRKGMTEPYPKDEIAKTFEIMGGKFCLSDDSHGVEQVALNYHECIPYLKRNHISRVHFLEPQCENLAEPVDSRFPSTKLRSLTIAPHNMSETLQKEVISPGNGIDKPRAGDVVTMDYTGWLYDNNQPENRGKVFDSSQERGEFNTKIGVKKVIQGWDEGVLDMTLGEKAVLTIPGDMAYGARGFPGLIPPHAKLIFEVELKAINGKRA</sequence>
<reference evidence="21" key="1">
    <citation type="submission" date="2020-02" db="EMBL/GenBank/DDBJ databases">
        <authorList>
            <person name="Palmer J.M."/>
        </authorList>
    </citation>
    <scope>NUCLEOTIDE SEQUENCE</scope>
    <source>
        <strain evidence="21">EPUS1.4</strain>
        <tissue evidence="21">Thallus</tissue>
    </source>
</reference>
<evidence type="ECO:0000256" key="16">
    <source>
        <dbReference type="ARBA" id="ARBA00023242"/>
    </source>
</evidence>
<dbReference type="InterPro" id="IPR027417">
    <property type="entry name" value="P-loop_NTPase"/>
</dbReference>
<dbReference type="GO" id="GO:0005737">
    <property type="term" value="C:cytoplasm"/>
    <property type="evidence" value="ECO:0007669"/>
    <property type="project" value="UniProtKB-SubCell"/>
</dbReference>
<protein>
    <recommendedName>
        <fullName evidence="19">peptidylprolyl isomerase</fullName>
        <ecNumber evidence="19">5.2.1.8</ecNumber>
    </recommendedName>
</protein>
<evidence type="ECO:0000256" key="7">
    <source>
        <dbReference type="ARBA" id="ARBA00022605"/>
    </source>
</evidence>
<dbReference type="Gene3D" id="3.40.50.300">
    <property type="entry name" value="P-loop containing nucleotide triphosphate hydrolases"/>
    <property type="match status" value="1"/>
</dbReference>
<evidence type="ECO:0000256" key="8">
    <source>
        <dbReference type="ARBA" id="ARBA00022679"/>
    </source>
</evidence>
<dbReference type="EMBL" id="JAACFV010000049">
    <property type="protein sequence ID" value="KAF7508762.1"/>
    <property type="molecule type" value="Genomic_DNA"/>
</dbReference>
<dbReference type="InterPro" id="IPR004013">
    <property type="entry name" value="PHP_dom"/>
</dbReference>
<evidence type="ECO:0000256" key="17">
    <source>
        <dbReference type="ARBA" id="ARBA00049158"/>
    </source>
</evidence>
<keyword evidence="22" id="KW-1185">Reference proteome</keyword>
<evidence type="ECO:0000256" key="19">
    <source>
        <dbReference type="PROSITE-ProRule" id="PRU00277"/>
    </source>
</evidence>
<keyword evidence="15 19" id="KW-0413">Isomerase</keyword>
<dbReference type="InterPro" id="IPR016195">
    <property type="entry name" value="Pol/histidinol_Pase-like"/>
</dbReference>
<dbReference type="PROSITE" id="PS50059">
    <property type="entry name" value="FKBP_PPIASE"/>
    <property type="match status" value="1"/>
</dbReference>
<evidence type="ECO:0000256" key="3">
    <source>
        <dbReference type="ARBA" id="ARBA00004496"/>
    </source>
</evidence>
<organism evidence="21 22">
    <name type="scientific">Endocarpon pusillum</name>
    <dbReference type="NCBI Taxonomy" id="364733"/>
    <lineage>
        <taxon>Eukaryota</taxon>
        <taxon>Fungi</taxon>
        <taxon>Dikarya</taxon>
        <taxon>Ascomycota</taxon>
        <taxon>Pezizomycotina</taxon>
        <taxon>Eurotiomycetes</taxon>
        <taxon>Chaetothyriomycetidae</taxon>
        <taxon>Verrucariales</taxon>
        <taxon>Verrucariaceae</taxon>
        <taxon>Endocarpon</taxon>
    </lineage>
</organism>
<dbReference type="CDD" id="cd12110">
    <property type="entry name" value="PHP_HisPPase_Hisj_like"/>
    <property type="match status" value="1"/>
</dbReference>
<dbReference type="GO" id="GO:0005634">
    <property type="term" value="C:nucleus"/>
    <property type="evidence" value="ECO:0007669"/>
    <property type="project" value="UniProtKB-SubCell"/>
</dbReference>
<feature type="domain" description="PPIase FKBP-type" evidence="20">
    <location>
        <begin position="619"/>
        <end position="713"/>
    </location>
</feature>
<keyword evidence="16" id="KW-0539">Nucleus</keyword>
<keyword evidence="7" id="KW-0028">Amino-acid biosynthesis</keyword>
<dbReference type="GO" id="GO:0003755">
    <property type="term" value="F:peptidyl-prolyl cis-trans isomerase activity"/>
    <property type="evidence" value="ECO:0007669"/>
    <property type="project" value="UniProtKB-KW"/>
</dbReference>
<dbReference type="NCBIfam" id="TIGR01856">
    <property type="entry name" value="hisJ_fam"/>
    <property type="match status" value="1"/>
</dbReference>
<dbReference type="SUPFAM" id="SSF89550">
    <property type="entry name" value="PHP domain-like"/>
    <property type="match status" value="1"/>
</dbReference>
<keyword evidence="12" id="KW-0067">ATP-binding</keyword>
<comment type="pathway">
    <text evidence="4">Amino-acid biosynthesis; L-histidine biosynthesis; L-histidine from 5-phospho-alpha-D-ribose 1-diphosphate: step 8/9.</text>
</comment>
<comment type="subcellular location">
    <subcellularLocation>
        <location evidence="3">Cytoplasm</location>
    </subcellularLocation>
    <subcellularLocation>
        <location evidence="2">Nucleus</location>
    </subcellularLocation>
</comment>
<dbReference type="Proteomes" id="UP000606974">
    <property type="component" value="Unassembled WGS sequence"/>
</dbReference>
<dbReference type="FunFam" id="3.40.50.300:FF:001691">
    <property type="entry name" value="Probable ATP-dependent kinase TDA10"/>
    <property type="match status" value="1"/>
</dbReference>
<dbReference type="UniPathway" id="UPA00031">
    <property type="reaction ID" value="UER00013"/>
</dbReference>
<dbReference type="GO" id="GO:0004401">
    <property type="term" value="F:histidinol-phosphatase activity"/>
    <property type="evidence" value="ECO:0007669"/>
    <property type="project" value="UniProtKB-EC"/>
</dbReference>
<keyword evidence="11" id="KW-0378">Hydrolase</keyword>